<evidence type="ECO:0000313" key="1">
    <source>
        <dbReference type="EMBL" id="CAD8075364.1"/>
    </source>
</evidence>
<protein>
    <submittedName>
        <fullName evidence="1">Uncharacterized protein</fullName>
    </submittedName>
</protein>
<sequence>MSTEQQFYELTKLIHQNLINQQSQVLDCDVDNFIIYILTVINKDQEETYSKVLINFKKLFQSEKKQLQSLQRQSRKNQFTILIIQILNKFKNKLFITNQIYANIVDIVFRIKITKVYDSFIK</sequence>
<dbReference type="EMBL" id="CAJJDN010000033">
    <property type="protein sequence ID" value="CAD8075364.1"/>
    <property type="molecule type" value="Genomic_DNA"/>
</dbReference>
<name>A0A8S1MJW2_9CILI</name>
<dbReference type="AlphaFoldDB" id="A0A8S1MJW2"/>
<comment type="caution">
    <text evidence="1">The sequence shown here is derived from an EMBL/GenBank/DDBJ whole genome shotgun (WGS) entry which is preliminary data.</text>
</comment>
<dbReference type="Proteomes" id="UP000692954">
    <property type="component" value="Unassembled WGS sequence"/>
</dbReference>
<accession>A0A8S1MJW2</accession>
<organism evidence="1 2">
    <name type="scientific">Paramecium sonneborni</name>
    <dbReference type="NCBI Taxonomy" id="65129"/>
    <lineage>
        <taxon>Eukaryota</taxon>
        <taxon>Sar</taxon>
        <taxon>Alveolata</taxon>
        <taxon>Ciliophora</taxon>
        <taxon>Intramacronucleata</taxon>
        <taxon>Oligohymenophorea</taxon>
        <taxon>Peniculida</taxon>
        <taxon>Parameciidae</taxon>
        <taxon>Paramecium</taxon>
    </lineage>
</organism>
<reference evidence="1" key="1">
    <citation type="submission" date="2021-01" db="EMBL/GenBank/DDBJ databases">
        <authorList>
            <consortium name="Genoscope - CEA"/>
            <person name="William W."/>
        </authorList>
    </citation>
    <scope>NUCLEOTIDE SEQUENCE</scope>
</reference>
<proteinExistence type="predicted"/>
<keyword evidence="2" id="KW-1185">Reference proteome</keyword>
<evidence type="ECO:0000313" key="2">
    <source>
        <dbReference type="Proteomes" id="UP000692954"/>
    </source>
</evidence>
<gene>
    <name evidence="1" type="ORF">PSON_ATCC_30995.1.T0330190</name>
</gene>